<feature type="DNA-binding region" description="H-T-H motif" evidence="4">
    <location>
        <begin position="28"/>
        <end position="47"/>
    </location>
</feature>
<dbReference type="PANTHER" id="PTHR47506">
    <property type="entry name" value="TRANSCRIPTIONAL REGULATORY PROTEIN"/>
    <property type="match status" value="1"/>
</dbReference>
<dbReference type="InterPro" id="IPR036271">
    <property type="entry name" value="Tet_transcr_reg_TetR-rel_C_sf"/>
</dbReference>
<keyword evidence="3" id="KW-0804">Transcription</keyword>
<evidence type="ECO:0000313" key="6">
    <source>
        <dbReference type="EMBL" id="SNR37529.1"/>
    </source>
</evidence>
<dbReference type="Pfam" id="PF00440">
    <property type="entry name" value="TetR_N"/>
    <property type="match status" value="1"/>
</dbReference>
<dbReference type="AlphaFoldDB" id="A0A238VVK9"/>
<reference evidence="6 7" key="1">
    <citation type="submission" date="2017-06" db="EMBL/GenBank/DDBJ databases">
        <authorList>
            <person name="Kim H.J."/>
            <person name="Triplett B.A."/>
        </authorList>
    </citation>
    <scope>NUCLEOTIDE SEQUENCE [LARGE SCALE GENOMIC DNA]</scope>
    <source>
        <strain evidence="6 7">DSM 25597</strain>
    </source>
</reference>
<dbReference type="PANTHER" id="PTHR47506:SF1">
    <property type="entry name" value="HTH-TYPE TRANSCRIPTIONAL REGULATOR YJDC"/>
    <property type="match status" value="1"/>
</dbReference>
<evidence type="ECO:0000256" key="1">
    <source>
        <dbReference type="ARBA" id="ARBA00023015"/>
    </source>
</evidence>
<evidence type="ECO:0000256" key="4">
    <source>
        <dbReference type="PROSITE-ProRule" id="PRU00335"/>
    </source>
</evidence>
<sequence>MRPQKIDDTALLGRLIDVFRSKGYEGSSLNDLATSAGLKKASLYHRFPGGKEEIVTTVLEYTTTWGKTHVEDTLANQAIPARQRLEKVIDHIDVLYAQGTKTCILRALSMDTGITSLDSLIQVTMNNWIQAFKTFAQEIGFSSEIAHQKALQTLINIQGSLIITKGLNDTTIFKNTLETIQNLYYPTT</sequence>
<dbReference type="SUPFAM" id="SSF46689">
    <property type="entry name" value="Homeodomain-like"/>
    <property type="match status" value="1"/>
</dbReference>
<protein>
    <submittedName>
        <fullName evidence="6">Transcriptional regulator, TetR family</fullName>
    </submittedName>
</protein>
<dbReference type="InterPro" id="IPR009057">
    <property type="entry name" value="Homeodomain-like_sf"/>
</dbReference>
<evidence type="ECO:0000256" key="3">
    <source>
        <dbReference type="ARBA" id="ARBA00023163"/>
    </source>
</evidence>
<keyword evidence="7" id="KW-1185">Reference proteome</keyword>
<dbReference type="PROSITE" id="PS50977">
    <property type="entry name" value="HTH_TETR_2"/>
    <property type="match status" value="1"/>
</dbReference>
<keyword evidence="2 4" id="KW-0238">DNA-binding</keyword>
<dbReference type="OrthoDB" id="9798857at2"/>
<gene>
    <name evidence="6" type="ORF">SAMN06265376_101333</name>
</gene>
<dbReference type="InterPro" id="IPR001647">
    <property type="entry name" value="HTH_TetR"/>
</dbReference>
<name>A0A238VVK9_9FLAO</name>
<evidence type="ECO:0000313" key="7">
    <source>
        <dbReference type="Proteomes" id="UP000198379"/>
    </source>
</evidence>
<feature type="domain" description="HTH tetR-type" evidence="5">
    <location>
        <begin position="5"/>
        <end position="65"/>
    </location>
</feature>
<dbReference type="SUPFAM" id="SSF48498">
    <property type="entry name" value="Tetracyclin repressor-like, C-terminal domain"/>
    <property type="match status" value="1"/>
</dbReference>
<keyword evidence="1" id="KW-0805">Transcription regulation</keyword>
<dbReference type="EMBL" id="FZNY01000001">
    <property type="protein sequence ID" value="SNR37529.1"/>
    <property type="molecule type" value="Genomic_DNA"/>
</dbReference>
<dbReference type="Gene3D" id="1.10.357.10">
    <property type="entry name" value="Tetracycline Repressor, domain 2"/>
    <property type="match status" value="1"/>
</dbReference>
<dbReference type="Proteomes" id="UP000198379">
    <property type="component" value="Unassembled WGS sequence"/>
</dbReference>
<dbReference type="GO" id="GO:0003677">
    <property type="term" value="F:DNA binding"/>
    <property type="evidence" value="ECO:0007669"/>
    <property type="project" value="UniProtKB-UniRule"/>
</dbReference>
<organism evidence="6 7">
    <name type="scientific">Dokdonia pacifica</name>
    <dbReference type="NCBI Taxonomy" id="1627892"/>
    <lineage>
        <taxon>Bacteria</taxon>
        <taxon>Pseudomonadati</taxon>
        <taxon>Bacteroidota</taxon>
        <taxon>Flavobacteriia</taxon>
        <taxon>Flavobacteriales</taxon>
        <taxon>Flavobacteriaceae</taxon>
        <taxon>Dokdonia</taxon>
    </lineage>
</organism>
<proteinExistence type="predicted"/>
<accession>A0A238VVK9</accession>
<dbReference type="RefSeq" id="WP_089369690.1">
    <property type="nucleotide sequence ID" value="NZ_BMEP01000002.1"/>
</dbReference>
<evidence type="ECO:0000259" key="5">
    <source>
        <dbReference type="PROSITE" id="PS50977"/>
    </source>
</evidence>
<evidence type="ECO:0000256" key="2">
    <source>
        <dbReference type="ARBA" id="ARBA00023125"/>
    </source>
</evidence>